<feature type="chain" id="PRO_5044299991" evidence="5">
    <location>
        <begin position="22"/>
        <end position="178"/>
    </location>
</feature>
<dbReference type="Pfam" id="PF02298">
    <property type="entry name" value="Cu_bind_like"/>
    <property type="match status" value="1"/>
</dbReference>
<evidence type="ECO:0000256" key="2">
    <source>
        <dbReference type="ARBA" id="ARBA00023008"/>
    </source>
</evidence>
<dbReference type="PANTHER" id="PTHR33021">
    <property type="entry name" value="BLUE COPPER PROTEIN"/>
    <property type="match status" value="1"/>
</dbReference>
<reference evidence="8" key="1">
    <citation type="submission" date="2025-08" db="UniProtKB">
        <authorList>
            <consortium name="RefSeq"/>
        </authorList>
    </citation>
    <scope>IDENTIFICATION</scope>
</reference>
<dbReference type="GeneID" id="120266867"/>
<dbReference type="Proteomes" id="UP001515500">
    <property type="component" value="Chromosome 8"/>
</dbReference>
<feature type="signal peptide" evidence="5">
    <location>
        <begin position="1"/>
        <end position="21"/>
    </location>
</feature>
<name>A0AB40BTH0_DIOCR</name>
<dbReference type="AlphaFoldDB" id="A0AB40BTH0"/>
<evidence type="ECO:0000313" key="8">
    <source>
        <dbReference type="RefSeq" id="XP_039130449.1"/>
    </source>
</evidence>
<dbReference type="GO" id="GO:0005886">
    <property type="term" value="C:plasma membrane"/>
    <property type="evidence" value="ECO:0007669"/>
    <property type="project" value="TreeGrafter"/>
</dbReference>
<feature type="region of interest" description="Disordered" evidence="4">
    <location>
        <begin position="129"/>
        <end position="153"/>
    </location>
</feature>
<organism evidence="7 8">
    <name type="scientific">Dioscorea cayennensis subsp. rotundata</name>
    <name type="common">White Guinea yam</name>
    <name type="synonym">Dioscorea rotundata</name>
    <dbReference type="NCBI Taxonomy" id="55577"/>
    <lineage>
        <taxon>Eukaryota</taxon>
        <taxon>Viridiplantae</taxon>
        <taxon>Streptophyta</taxon>
        <taxon>Embryophyta</taxon>
        <taxon>Tracheophyta</taxon>
        <taxon>Spermatophyta</taxon>
        <taxon>Magnoliopsida</taxon>
        <taxon>Liliopsida</taxon>
        <taxon>Dioscoreales</taxon>
        <taxon>Dioscoreaceae</taxon>
        <taxon>Dioscorea</taxon>
    </lineage>
</organism>
<dbReference type="GO" id="GO:0046872">
    <property type="term" value="F:metal ion binding"/>
    <property type="evidence" value="ECO:0007669"/>
    <property type="project" value="UniProtKB-KW"/>
</dbReference>
<dbReference type="InterPro" id="IPR039391">
    <property type="entry name" value="Phytocyanin-like"/>
</dbReference>
<feature type="compositionally biased region" description="Low complexity" evidence="4">
    <location>
        <begin position="129"/>
        <end position="149"/>
    </location>
</feature>
<keyword evidence="1" id="KW-0479">Metal-binding</keyword>
<evidence type="ECO:0000259" key="6">
    <source>
        <dbReference type="PROSITE" id="PS51485"/>
    </source>
</evidence>
<keyword evidence="2" id="KW-0186">Copper</keyword>
<dbReference type="PROSITE" id="PS00196">
    <property type="entry name" value="COPPER_BLUE"/>
    <property type="match status" value="1"/>
</dbReference>
<dbReference type="GO" id="GO:0009055">
    <property type="term" value="F:electron transfer activity"/>
    <property type="evidence" value="ECO:0007669"/>
    <property type="project" value="InterPro"/>
</dbReference>
<protein>
    <submittedName>
        <fullName evidence="8">Mavicyanin-like</fullName>
    </submittedName>
</protein>
<dbReference type="PANTHER" id="PTHR33021:SF339">
    <property type="entry name" value="OS07G0570600 PROTEIN"/>
    <property type="match status" value="1"/>
</dbReference>
<gene>
    <name evidence="8" type="primary">LOC120266867</name>
</gene>
<evidence type="ECO:0000256" key="1">
    <source>
        <dbReference type="ARBA" id="ARBA00022723"/>
    </source>
</evidence>
<dbReference type="SUPFAM" id="SSF49503">
    <property type="entry name" value="Cupredoxins"/>
    <property type="match status" value="1"/>
</dbReference>
<keyword evidence="3" id="KW-0325">Glycoprotein</keyword>
<dbReference type="CDD" id="cd04216">
    <property type="entry name" value="Phytocyanin"/>
    <property type="match status" value="1"/>
</dbReference>
<evidence type="ECO:0000256" key="5">
    <source>
        <dbReference type="SAM" id="SignalP"/>
    </source>
</evidence>
<dbReference type="Gene3D" id="2.60.40.420">
    <property type="entry name" value="Cupredoxins - blue copper proteins"/>
    <property type="match status" value="1"/>
</dbReference>
<keyword evidence="5" id="KW-0732">Signal</keyword>
<evidence type="ECO:0000256" key="3">
    <source>
        <dbReference type="ARBA" id="ARBA00023180"/>
    </source>
</evidence>
<sequence>MPLIKFVITLSLIFYTGPSQGKVYKVGDSSGWTIIGNVNYTAWASSKTFRVGDTIGCSEYNKQFHNVLEVKEADFFTCTTESLLASFITGNDSIPIKQAGQRYFICGFPGHCDGGQKVEIMVHKLTSSSAAPPTSSAVVPSTSPGASPTNPNNAASETHKALYYFSLAVVFVSTLLLV</sequence>
<dbReference type="InterPro" id="IPR003245">
    <property type="entry name" value="Phytocyanin_dom"/>
</dbReference>
<dbReference type="InterPro" id="IPR008972">
    <property type="entry name" value="Cupredoxin"/>
</dbReference>
<proteinExistence type="predicted"/>
<dbReference type="InterPro" id="IPR028871">
    <property type="entry name" value="BlueCu_1_BS"/>
</dbReference>
<dbReference type="FunFam" id="2.60.40.420:FF:000003">
    <property type="entry name" value="Blue copper"/>
    <property type="match status" value="1"/>
</dbReference>
<evidence type="ECO:0000256" key="4">
    <source>
        <dbReference type="SAM" id="MobiDB-lite"/>
    </source>
</evidence>
<dbReference type="PROSITE" id="PS51485">
    <property type="entry name" value="PHYTOCYANIN"/>
    <property type="match status" value="1"/>
</dbReference>
<feature type="domain" description="Phytocyanin" evidence="6">
    <location>
        <begin position="22"/>
        <end position="124"/>
    </location>
</feature>
<keyword evidence="7" id="KW-1185">Reference proteome</keyword>
<accession>A0AB40BTH0</accession>
<evidence type="ECO:0000313" key="7">
    <source>
        <dbReference type="Proteomes" id="UP001515500"/>
    </source>
</evidence>
<dbReference type="RefSeq" id="XP_039130449.1">
    <property type="nucleotide sequence ID" value="XM_039274515.1"/>
</dbReference>